<dbReference type="PANTHER" id="PTHR33232">
    <property type="entry name" value="PROTEIN SIEVE ELEMENT OCCLUSION B-LIKE"/>
    <property type="match status" value="1"/>
</dbReference>
<dbReference type="InterPro" id="IPR027944">
    <property type="entry name" value="SEO_C"/>
</dbReference>
<sequence>MNLYGNDCFSLRYSMPSEDDILIKKLLLTHDPDGRHLDSELLFRAMENVLCYAATSKICGFHIDAIAKDDISDIEVVGSQETLAQIIYKIKIEMLRKHSDKENLYTRTMILFDLLGNYRWDVKVVLILAAFATTYGEFCLIMQLYPNNTFAESVALLKHLPSNISPWNPQFKALSLLVKTMMDVTKCTIEFEGLPFRYAQLDDEIMSITKSCIYIAAYWVTRSTLACSSQIRDLKAMKPEQDVHPDNQEVLGILLASKDDLPLKNSSAQAKLGVSEVKDKVVLLLVSKAELLPLEGLLLLVGRTYDHPYHKKLERSYEIVWISISDTWTDAEREIFNFLSNSLPWYSVRQPWVLNSAIVNYIKQEWDYKNVPLIVVLDPQGMVRNLNAMDMVLIWGARAYPFSSSKEKELWEEENWTLQLLLDEIDPLLTAWVEEGRNVCIYGSDNLDWIKKFNATLKVMRNAGVQLEMVYVGCEDRSEQVRHTLAVVDEELHTSLFSFTKLHFFWLRLESIRRSKLRLGQTIQSDHILKDVSALLDTTEEGWALIGRGNTADIIKLSASEAIECFDKYPEWGENVTNLGFVSALRAALDLSPPPGPCNHSKIVPYAEGLIEGTVLCDKCKRPMKKYAVYE</sequence>
<organism evidence="3 4">
    <name type="scientific">Dovyalis caffra</name>
    <dbReference type="NCBI Taxonomy" id="77055"/>
    <lineage>
        <taxon>Eukaryota</taxon>
        <taxon>Viridiplantae</taxon>
        <taxon>Streptophyta</taxon>
        <taxon>Embryophyta</taxon>
        <taxon>Tracheophyta</taxon>
        <taxon>Spermatophyta</taxon>
        <taxon>Magnoliopsida</taxon>
        <taxon>eudicotyledons</taxon>
        <taxon>Gunneridae</taxon>
        <taxon>Pentapetalae</taxon>
        <taxon>rosids</taxon>
        <taxon>fabids</taxon>
        <taxon>Malpighiales</taxon>
        <taxon>Salicaceae</taxon>
        <taxon>Flacourtieae</taxon>
        <taxon>Dovyalis</taxon>
    </lineage>
</organism>
<comment type="caution">
    <text evidence="3">The sequence shown here is derived from an EMBL/GenBank/DDBJ whole genome shotgun (WGS) entry which is preliminary data.</text>
</comment>
<evidence type="ECO:0000313" key="3">
    <source>
        <dbReference type="EMBL" id="CAK7332483.1"/>
    </source>
</evidence>
<dbReference type="InterPro" id="IPR027942">
    <property type="entry name" value="SEO_N"/>
</dbReference>
<gene>
    <name evidence="3" type="ORF">DCAF_LOCUS9002</name>
</gene>
<evidence type="ECO:0000259" key="1">
    <source>
        <dbReference type="Pfam" id="PF14576"/>
    </source>
</evidence>
<dbReference type="Pfam" id="PF14576">
    <property type="entry name" value="SEO_N"/>
    <property type="match status" value="1"/>
</dbReference>
<dbReference type="AlphaFoldDB" id="A0AAV1RBA3"/>
<dbReference type="GO" id="GO:0010088">
    <property type="term" value="P:phloem development"/>
    <property type="evidence" value="ECO:0007669"/>
    <property type="project" value="InterPro"/>
</dbReference>
<reference evidence="3 4" key="1">
    <citation type="submission" date="2024-01" db="EMBL/GenBank/DDBJ databases">
        <authorList>
            <person name="Waweru B."/>
        </authorList>
    </citation>
    <scope>NUCLEOTIDE SEQUENCE [LARGE SCALE GENOMIC DNA]</scope>
</reference>
<name>A0AAV1RBA3_9ROSI</name>
<evidence type="ECO:0000313" key="4">
    <source>
        <dbReference type="Proteomes" id="UP001314170"/>
    </source>
</evidence>
<accession>A0AAV1RBA3</accession>
<dbReference type="PANTHER" id="PTHR33232:SF11">
    <property type="entry name" value="PROTEIN SIEVE ELEMENT OCCLUSION C"/>
    <property type="match status" value="1"/>
</dbReference>
<feature type="domain" description="Sieve element occlusion C-terminal" evidence="2">
    <location>
        <begin position="405"/>
        <end position="630"/>
    </location>
</feature>
<proteinExistence type="predicted"/>
<dbReference type="InterPro" id="IPR039299">
    <property type="entry name" value="SEOA"/>
</dbReference>
<dbReference type="Proteomes" id="UP001314170">
    <property type="component" value="Unassembled WGS sequence"/>
</dbReference>
<feature type="domain" description="Sieve element occlusion N-terminal" evidence="1">
    <location>
        <begin position="17"/>
        <end position="244"/>
    </location>
</feature>
<keyword evidence="4" id="KW-1185">Reference proteome</keyword>
<dbReference type="Pfam" id="PF14577">
    <property type="entry name" value="SEO_C"/>
    <property type="match status" value="1"/>
</dbReference>
<dbReference type="EMBL" id="CAWUPB010000913">
    <property type="protein sequence ID" value="CAK7332483.1"/>
    <property type="molecule type" value="Genomic_DNA"/>
</dbReference>
<evidence type="ECO:0000259" key="2">
    <source>
        <dbReference type="Pfam" id="PF14577"/>
    </source>
</evidence>
<protein>
    <submittedName>
        <fullName evidence="3">Uncharacterized protein</fullName>
    </submittedName>
</protein>